<evidence type="ECO:0000256" key="1">
    <source>
        <dbReference type="SAM" id="SignalP"/>
    </source>
</evidence>
<organism evidence="3 4">
    <name type="scientific">Staphylotrichum tortipilum</name>
    <dbReference type="NCBI Taxonomy" id="2831512"/>
    <lineage>
        <taxon>Eukaryota</taxon>
        <taxon>Fungi</taxon>
        <taxon>Dikarya</taxon>
        <taxon>Ascomycota</taxon>
        <taxon>Pezizomycotina</taxon>
        <taxon>Sordariomycetes</taxon>
        <taxon>Sordariomycetidae</taxon>
        <taxon>Sordariales</taxon>
        <taxon>Chaetomiaceae</taxon>
        <taxon>Staphylotrichum</taxon>
    </lineage>
</organism>
<sequence>MPWRNCDFCLFLCRLLVVEPRIYGHLSAGDETYFKLPYAPGSKIRLMIGNSVRAVLQAKGNPDEGMDAAPPATIGSTPLSQRLVQAWLPECESTHSEHCHVNTAARDPVNTYFIDVNRLCLIPATTSQRYLALSYVVGEQKGLQLIQANLDSLLVCGALDETAGAGVGLTRVARDAIRLVRSLGEDLLWVDSLCIVQDDTTTKHNQIMNMDTIYSHALLTIVSVSGDSANHGLPGVQSGSRPEVTVSTRHRGVAVLAQPPALGDILAASPYETRGWTFQERILSSRCLYLTRWGAYFQCGDGLRSEIHDAGQGDPLIFSSPKARTARLGHFSSLTGDTFSSYSTLVLGYTQRRLSFASDILAAFSAFSRPWSADMARDLGDPVTTCTSEIELVTIPESRETGANTVLEFWATTADPSHFRFDLICHQPEASISKSRVSIINARAKSTKGHVFEYLDVVRSRPGSNAARRQLVLIARSAFPIYGDMLDGRDTGSIPILDSHRAGEACMVYFLLVEWKGEVAERVAVGMMHRVHWDAVPSERVLVRLV</sequence>
<proteinExistence type="predicted"/>
<name>A0AAN6MG93_9PEZI</name>
<protein>
    <submittedName>
        <fullName evidence="3">Heterokaryon incompatibility protein-domain-containing protein</fullName>
    </submittedName>
</protein>
<reference evidence="3" key="1">
    <citation type="journal article" date="2023" name="Mol. Phylogenet. Evol.">
        <title>Genome-scale phylogeny and comparative genomics of the fungal order Sordariales.</title>
        <authorList>
            <person name="Hensen N."/>
            <person name="Bonometti L."/>
            <person name="Westerberg I."/>
            <person name="Brannstrom I.O."/>
            <person name="Guillou S."/>
            <person name="Cros-Aarteil S."/>
            <person name="Calhoun S."/>
            <person name="Haridas S."/>
            <person name="Kuo A."/>
            <person name="Mondo S."/>
            <person name="Pangilinan J."/>
            <person name="Riley R."/>
            <person name="LaButti K."/>
            <person name="Andreopoulos B."/>
            <person name="Lipzen A."/>
            <person name="Chen C."/>
            <person name="Yan M."/>
            <person name="Daum C."/>
            <person name="Ng V."/>
            <person name="Clum A."/>
            <person name="Steindorff A."/>
            <person name="Ohm R.A."/>
            <person name="Martin F."/>
            <person name="Silar P."/>
            <person name="Natvig D.O."/>
            <person name="Lalanne C."/>
            <person name="Gautier V."/>
            <person name="Ament-Velasquez S.L."/>
            <person name="Kruys A."/>
            <person name="Hutchinson M.I."/>
            <person name="Powell A.J."/>
            <person name="Barry K."/>
            <person name="Miller A.N."/>
            <person name="Grigoriev I.V."/>
            <person name="Debuchy R."/>
            <person name="Gladieux P."/>
            <person name="Hiltunen Thoren M."/>
            <person name="Johannesson H."/>
        </authorList>
    </citation>
    <scope>NUCLEOTIDE SEQUENCE</scope>
    <source>
        <strain evidence="3">CBS 103.79</strain>
    </source>
</reference>
<dbReference type="InterPro" id="IPR010730">
    <property type="entry name" value="HET"/>
</dbReference>
<evidence type="ECO:0000313" key="3">
    <source>
        <dbReference type="EMBL" id="KAK3900337.1"/>
    </source>
</evidence>
<reference evidence="3" key="2">
    <citation type="submission" date="2023-05" db="EMBL/GenBank/DDBJ databases">
        <authorList>
            <consortium name="Lawrence Berkeley National Laboratory"/>
            <person name="Steindorff A."/>
            <person name="Hensen N."/>
            <person name="Bonometti L."/>
            <person name="Westerberg I."/>
            <person name="Brannstrom I.O."/>
            <person name="Guillou S."/>
            <person name="Cros-Aarteil S."/>
            <person name="Calhoun S."/>
            <person name="Haridas S."/>
            <person name="Kuo A."/>
            <person name="Mondo S."/>
            <person name="Pangilinan J."/>
            <person name="Riley R."/>
            <person name="Labutti K."/>
            <person name="Andreopoulos B."/>
            <person name="Lipzen A."/>
            <person name="Chen C."/>
            <person name="Yanf M."/>
            <person name="Daum C."/>
            <person name="Ng V."/>
            <person name="Clum A."/>
            <person name="Ohm R."/>
            <person name="Martin F."/>
            <person name="Silar P."/>
            <person name="Natvig D."/>
            <person name="Lalanne C."/>
            <person name="Gautier V."/>
            <person name="Ament-Velasquez S.L."/>
            <person name="Kruys A."/>
            <person name="Hutchinson M.I."/>
            <person name="Powell A.J."/>
            <person name="Barry K."/>
            <person name="Miller A.N."/>
            <person name="Grigoriev I.V."/>
            <person name="Debuchy R."/>
            <person name="Gladieux P."/>
            <person name="Thoren M.H."/>
            <person name="Johannesson H."/>
        </authorList>
    </citation>
    <scope>NUCLEOTIDE SEQUENCE</scope>
    <source>
        <strain evidence="3">CBS 103.79</strain>
    </source>
</reference>
<feature type="signal peptide" evidence="1">
    <location>
        <begin position="1"/>
        <end position="24"/>
    </location>
</feature>
<feature type="domain" description="Heterokaryon incompatibility" evidence="2">
    <location>
        <begin position="130"/>
        <end position="280"/>
    </location>
</feature>
<evidence type="ECO:0000313" key="4">
    <source>
        <dbReference type="Proteomes" id="UP001303889"/>
    </source>
</evidence>
<dbReference type="PANTHER" id="PTHR33112">
    <property type="entry name" value="DOMAIN PROTEIN, PUTATIVE-RELATED"/>
    <property type="match status" value="1"/>
</dbReference>
<dbReference type="PANTHER" id="PTHR33112:SF12">
    <property type="entry name" value="HETEROKARYON INCOMPATIBILITY DOMAIN-CONTAINING PROTEIN"/>
    <property type="match status" value="1"/>
</dbReference>
<feature type="chain" id="PRO_5043006996" evidence="1">
    <location>
        <begin position="25"/>
        <end position="546"/>
    </location>
</feature>
<evidence type="ECO:0000259" key="2">
    <source>
        <dbReference type="Pfam" id="PF06985"/>
    </source>
</evidence>
<keyword evidence="4" id="KW-1185">Reference proteome</keyword>
<dbReference type="EMBL" id="MU855681">
    <property type="protein sequence ID" value="KAK3900337.1"/>
    <property type="molecule type" value="Genomic_DNA"/>
</dbReference>
<comment type="caution">
    <text evidence="3">The sequence shown here is derived from an EMBL/GenBank/DDBJ whole genome shotgun (WGS) entry which is preliminary data.</text>
</comment>
<gene>
    <name evidence="3" type="ORF">C8A05DRAFT_36035</name>
</gene>
<keyword evidence="1" id="KW-0732">Signal</keyword>
<dbReference type="AlphaFoldDB" id="A0AAN6MG93"/>
<dbReference type="Pfam" id="PF06985">
    <property type="entry name" value="HET"/>
    <property type="match status" value="1"/>
</dbReference>
<accession>A0AAN6MG93</accession>
<dbReference type="Proteomes" id="UP001303889">
    <property type="component" value="Unassembled WGS sequence"/>
</dbReference>